<dbReference type="RefSeq" id="XP_017992942.1">
    <property type="nucleotide sequence ID" value="XM_018136953.1"/>
</dbReference>
<dbReference type="GeneID" id="28728828"/>
<evidence type="ECO:0000256" key="2">
    <source>
        <dbReference type="SAM" id="MobiDB-lite"/>
    </source>
</evidence>
<sequence length="484" mass="56327">MPETPHRTVLGRRDPMSRLPETPGSRLPVPKPIMTPTRTPRTSLLRVLQDTQRENIPLPREEMPGASRFKTVEELWKVATARLEDLQYEKHALVNERESLKTEIQLGKQREYKLKAQVDKLETMIARYKERAVQFHKKDSERGAILRDKDTLEAQLQDARNDALNYAEKYTSLHDDYDHLQSRLMKRDDSIKASFQSMTRLMAEAGKSTKAEACKVDALQKHQRQLQNSLQEKDDQIISQQEVITMLSEQVSQLQLDRTSLMNELFDLQKMNSQFCSDSKEAEILDLDQELYHEQHELLQRDVAWAKDDASWFRSKWSISQTHIEWLESYLAHIQTVHANALRTWQKSKDQICAATETLQKQYKQSQAKVQMLEAEHSQWADAMQDMAWYQEAYEARTRQVSMLKELVQTHMDHNNSVQQAQEILANTSALLNTQALDTRIALLRQEEEKLQSRVNELSKRSETLAANLCQRDAELSLNDNITI</sequence>
<feature type="compositionally biased region" description="Basic and acidic residues" evidence="2">
    <location>
        <begin position="1"/>
        <end position="16"/>
    </location>
</feature>
<feature type="coiled-coil region" evidence="1">
    <location>
        <begin position="83"/>
        <end position="169"/>
    </location>
</feature>
<name>A0A0M8MWP9_9BASI</name>
<gene>
    <name evidence="3" type="ORF">Malapachy_2464</name>
</gene>
<organism evidence="3 4">
    <name type="scientific">Malassezia pachydermatis</name>
    <dbReference type="NCBI Taxonomy" id="77020"/>
    <lineage>
        <taxon>Eukaryota</taxon>
        <taxon>Fungi</taxon>
        <taxon>Dikarya</taxon>
        <taxon>Basidiomycota</taxon>
        <taxon>Ustilaginomycotina</taxon>
        <taxon>Malasseziomycetes</taxon>
        <taxon>Malasseziales</taxon>
        <taxon>Malasseziaceae</taxon>
        <taxon>Malassezia</taxon>
    </lineage>
</organism>
<reference evidence="3 4" key="1">
    <citation type="submission" date="2015-07" db="EMBL/GenBank/DDBJ databases">
        <title>Draft Genome Sequence of Malassezia furfur CBS1878 and Malassezia pachydermatis CBS1879.</title>
        <authorList>
            <person name="Triana S."/>
            <person name="Ohm R."/>
            <person name="Gonzalez A."/>
            <person name="DeCock H."/>
            <person name="Restrepo S."/>
            <person name="Celis A."/>
        </authorList>
    </citation>
    <scope>NUCLEOTIDE SEQUENCE [LARGE SCALE GENOMIC DNA]</scope>
    <source>
        <strain evidence="3 4">CBS 1879</strain>
    </source>
</reference>
<accession>A0A0M8MWP9</accession>
<feature type="coiled-coil region" evidence="1">
    <location>
        <begin position="441"/>
        <end position="468"/>
    </location>
</feature>
<keyword evidence="1" id="KW-0175">Coiled coil</keyword>
<dbReference type="EMBL" id="LGAV01000002">
    <property type="protein sequence ID" value="KOS15310.1"/>
    <property type="molecule type" value="Genomic_DNA"/>
</dbReference>
<protein>
    <submittedName>
        <fullName evidence="3">Uncharacterized protein</fullName>
    </submittedName>
</protein>
<comment type="caution">
    <text evidence="3">The sequence shown here is derived from an EMBL/GenBank/DDBJ whole genome shotgun (WGS) entry which is preliminary data.</text>
</comment>
<dbReference type="AlphaFoldDB" id="A0A0M8MWP9"/>
<keyword evidence="4" id="KW-1185">Reference proteome</keyword>
<evidence type="ECO:0000313" key="4">
    <source>
        <dbReference type="Proteomes" id="UP000037751"/>
    </source>
</evidence>
<evidence type="ECO:0000313" key="3">
    <source>
        <dbReference type="EMBL" id="KOS15310.1"/>
    </source>
</evidence>
<feature type="region of interest" description="Disordered" evidence="2">
    <location>
        <begin position="1"/>
        <end position="38"/>
    </location>
</feature>
<proteinExistence type="predicted"/>
<dbReference type="OrthoDB" id="3356395at2759"/>
<dbReference type="VEuPathDB" id="FungiDB:Malapachy_2464"/>
<dbReference type="Proteomes" id="UP000037751">
    <property type="component" value="Unassembled WGS sequence"/>
</dbReference>
<evidence type="ECO:0000256" key="1">
    <source>
        <dbReference type="SAM" id="Coils"/>
    </source>
</evidence>